<dbReference type="Proteomes" id="UP001500063">
    <property type="component" value="Unassembled WGS sequence"/>
</dbReference>
<evidence type="ECO:0000259" key="2">
    <source>
        <dbReference type="Pfam" id="PF00109"/>
    </source>
</evidence>
<dbReference type="RefSeq" id="WP_344117040.1">
    <property type="nucleotide sequence ID" value="NZ_BAAABW010000008.1"/>
</dbReference>
<dbReference type="InterPro" id="IPR000794">
    <property type="entry name" value="Beta-ketoacyl_synthase"/>
</dbReference>
<protein>
    <submittedName>
        <fullName evidence="3">Beta-ketoacyl synthase N-terminal-like domain-containing protein</fullName>
    </submittedName>
</protein>
<gene>
    <name evidence="3" type="ORF">GCM10010319_15100</name>
</gene>
<keyword evidence="1" id="KW-0808">Transferase</keyword>
<proteinExistence type="predicted"/>
<feature type="domain" description="Beta-ketoacyl synthase-like N-terminal" evidence="2">
    <location>
        <begin position="9"/>
        <end position="198"/>
    </location>
</feature>
<sequence>MTSIPTDGLVISGLAVTSPYGIGEAAFTEGLAAGRRAVAPLDGGTWPGDRPVPYGEAGLIPGFDIPGLLGRKGTRSMDRLTGIAVVTTGLLLERYGAGAAADPEGTGLVLGVPGSLQSCMSFTEDAVTGEKPYYVEPSRFPNTVLNHPTGRCAIRHDLRGPNASVSGGAGTGLLALNYASRLLRAGHADALLCGAAEEFTVQRARLTRAVTGEEGGPLGEGAAVFLLESAAHAREGGRVPLAAVLGSRFRSFGSVERAGRALEACVSAVLEDTGTDARDLAAVAPSGAHGALGAQETAALDAVLGASPPRTELRPLLGDTTTASTALQLAALVAPALRRPADAGRPALVTFVDRDGTAGCTLVRPLVEELAHG</sequence>
<evidence type="ECO:0000313" key="4">
    <source>
        <dbReference type="Proteomes" id="UP001500063"/>
    </source>
</evidence>
<dbReference type="Pfam" id="PF00109">
    <property type="entry name" value="ketoacyl-synt"/>
    <property type="match status" value="1"/>
</dbReference>
<dbReference type="InterPro" id="IPR014030">
    <property type="entry name" value="Ketoacyl_synth_N"/>
</dbReference>
<dbReference type="SUPFAM" id="SSF53901">
    <property type="entry name" value="Thiolase-like"/>
    <property type="match status" value="2"/>
</dbReference>
<comment type="caution">
    <text evidence="3">The sequence shown here is derived from an EMBL/GenBank/DDBJ whole genome shotgun (WGS) entry which is preliminary data.</text>
</comment>
<organism evidence="3 4">
    <name type="scientific">Streptomyces blastmyceticus</name>
    <dbReference type="NCBI Taxonomy" id="68180"/>
    <lineage>
        <taxon>Bacteria</taxon>
        <taxon>Bacillati</taxon>
        <taxon>Actinomycetota</taxon>
        <taxon>Actinomycetes</taxon>
        <taxon>Kitasatosporales</taxon>
        <taxon>Streptomycetaceae</taxon>
        <taxon>Streptomyces</taxon>
    </lineage>
</organism>
<evidence type="ECO:0000256" key="1">
    <source>
        <dbReference type="ARBA" id="ARBA00022679"/>
    </source>
</evidence>
<reference evidence="4" key="1">
    <citation type="journal article" date="2019" name="Int. J. Syst. Evol. Microbiol.">
        <title>The Global Catalogue of Microorganisms (GCM) 10K type strain sequencing project: providing services to taxonomists for standard genome sequencing and annotation.</title>
        <authorList>
            <consortium name="The Broad Institute Genomics Platform"/>
            <consortium name="The Broad Institute Genome Sequencing Center for Infectious Disease"/>
            <person name="Wu L."/>
            <person name="Ma J."/>
        </authorList>
    </citation>
    <scope>NUCLEOTIDE SEQUENCE [LARGE SCALE GENOMIC DNA]</scope>
    <source>
        <strain evidence="4">JCM 4565</strain>
    </source>
</reference>
<evidence type="ECO:0000313" key="3">
    <source>
        <dbReference type="EMBL" id="GAA0340031.1"/>
    </source>
</evidence>
<name>A0ABP3G9R4_9ACTN</name>
<dbReference type="PANTHER" id="PTHR11712:SF336">
    <property type="entry name" value="3-OXOACYL-[ACYL-CARRIER-PROTEIN] SYNTHASE, MITOCHONDRIAL"/>
    <property type="match status" value="1"/>
</dbReference>
<accession>A0ABP3G9R4</accession>
<keyword evidence="4" id="KW-1185">Reference proteome</keyword>
<dbReference type="InterPro" id="IPR016039">
    <property type="entry name" value="Thiolase-like"/>
</dbReference>
<dbReference type="Gene3D" id="3.40.47.10">
    <property type="match status" value="1"/>
</dbReference>
<dbReference type="EMBL" id="BAAABW010000008">
    <property type="protein sequence ID" value="GAA0340031.1"/>
    <property type="molecule type" value="Genomic_DNA"/>
</dbReference>
<dbReference type="PANTHER" id="PTHR11712">
    <property type="entry name" value="POLYKETIDE SYNTHASE-RELATED"/>
    <property type="match status" value="1"/>
</dbReference>